<evidence type="ECO:0000313" key="2">
    <source>
        <dbReference type="Proteomes" id="UP000053859"/>
    </source>
</evidence>
<sequence length="75" mass="7781">MLGSGGVAVLEAASVGADKGQFEGIMPLNWPLALCPGRIRTCDTRFGSGVESLPGGASRYLGMLFGLISALRRRA</sequence>
<gene>
    <name evidence="1" type="ORF">SAZU_7620</name>
</gene>
<dbReference type="PATRIC" id="fig|146537.3.peg.8029"/>
<keyword evidence="2" id="KW-1185">Reference proteome</keyword>
<proteinExistence type="predicted"/>
<dbReference type="AlphaFoldDB" id="A0A0K8PY55"/>
<name>A0A0K8PY55_STRAJ</name>
<accession>A0A0K8PY55</accession>
<evidence type="ECO:0000313" key="1">
    <source>
        <dbReference type="EMBL" id="GAP52741.1"/>
    </source>
</evidence>
<organism evidence="1 2">
    <name type="scientific">Streptomyces azureus</name>
    <dbReference type="NCBI Taxonomy" id="146537"/>
    <lineage>
        <taxon>Bacteria</taxon>
        <taxon>Bacillati</taxon>
        <taxon>Actinomycetota</taxon>
        <taxon>Actinomycetes</taxon>
        <taxon>Kitasatosporales</taxon>
        <taxon>Streptomycetaceae</taxon>
        <taxon>Streptomyces</taxon>
    </lineage>
</organism>
<reference evidence="1" key="1">
    <citation type="journal article" date="2015" name="Genome Announc.">
        <title>Draft Genome Sequence of Thiostrepton-Producing Streptomyces azureus ATCC 14921.</title>
        <authorList>
            <person name="Sakihara K."/>
            <person name="Maeda J."/>
            <person name="Tashiro K."/>
            <person name="Fujino Y."/>
            <person name="Kuhara S."/>
            <person name="Ohshima T."/>
            <person name="Ogata S."/>
            <person name="Doi K."/>
        </authorList>
    </citation>
    <scope>NUCLEOTIDE SEQUENCE [LARGE SCALE GENOMIC DNA]</scope>
    <source>
        <strain evidence="1">ATCC14921</strain>
    </source>
</reference>
<dbReference type="EMBL" id="DF968477">
    <property type="protein sequence ID" value="GAP52741.1"/>
    <property type="molecule type" value="Genomic_DNA"/>
</dbReference>
<protein>
    <submittedName>
        <fullName evidence="1">Uncharacterized protein</fullName>
    </submittedName>
</protein>
<dbReference type="Proteomes" id="UP000053859">
    <property type="component" value="Unassembled WGS sequence"/>
</dbReference>